<reference evidence="2" key="2">
    <citation type="submission" date="2019-11" db="EMBL/GenBank/DDBJ databases">
        <title>Whole genome comparisons of Staphylococcus agnetis isolates from cattle and chickens.</title>
        <authorList>
            <person name="Rhoads D."/>
            <person name="Shwani A."/>
            <person name="Adkins P."/>
            <person name="Calcutt M."/>
            <person name="Middleton J."/>
        </authorList>
    </citation>
    <scope>NUCLEOTIDE SEQUENCE</scope>
    <source>
        <strain evidence="2">1387</strain>
    </source>
</reference>
<dbReference type="EMBL" id="WMFL01000085">
    <property type="protein sequence ID" value="NJI03561.1"/>
    <property type="molecule type" value="Genomic_DNA"/>
</dbReference>
<comment type="caution">
    <text evidence="2">The sequence shown here is derived from an EMBL/GenBank/DDBJ whole genome shotgun (WGS) entry which is preliminary data.</text>
</comment>
<evidence type="ECO:0000313" key="4">
    <source>
        <dbReference type="Proteomes" id="UP000195208"/>
    </source>
</evidence>
<keyword evidence="1" id="KW-1133">Transmembrane helix</keyword>
<protein>
    <submittedName>
        <fullName evidence="2">Uncharacterized protein</fullName>
    </submittedName>
</protein>
<evidence type="ECO:0000256" key="1">
    <source>
        <dbReference type="SAM" id="Phobius"/>
    </source>
</evidence>
<reference evidence="3 4" key="1">
    <citation type="submission" date="2017-04" db="EMBL/GenBank/DDBJ databases">
        <title>Staphylococcus agnetis, a potential pathogen in the broiler production.</title>
        <authorList>
            <person name="Poulsen L."/>
        </authorList>
    </citation>
    <scope>NUCLEOTIDE SEQUENCE [LARGE SCALE GENOMIC DNA]</scope>
    <source>
        <strain evidence="3 4">723_310714_2_2_spleen</strain>
    </source>
</reference>
<sequence length="100" mass="11574">MSKSKKYFYLSVLFLLLSLYCNAFNPLLHVHFNSIVKIIIVSVFVNALILVFTIIFADKSIKYLPESKSWIHRAAKIMPWIIFCVLLFQIASALYLFGII</sequence>
<dbReference type="Proteomes" id="UP000195208">
    <property type="component" value="Unassembled WGS sequence"/>
</dbReference>
<evidence type="ECO:0000313" key="2">
    <source>
        <dbReference type="EMBL" id="NJI03561.1"/>
    </source>
</evidence>
<accession>A0A085UGR8</accession>
<evidence type="ECO:0000313" key="3">
    <source>
        <dbReference type="EMBL" id="OTW31125.1"/>
    </source>
</evidence>
<dbReference type="EMBL" id="NEFX01000012">
    <property type="protein sequence ID" value="OTW31125.1"/>
    <property type="molecule type" value="Genomic_DNA"/>
</dbReference>
<dbReference type="AlphaFoldDB" id="A0A085UGR8"/>
<keyword evidence="1" id="KW-0812">Transmembrane</keyword>
<dbReference type="GeneID" id="57691870"/>
<feature type="transmembrane region" description="Helical" evidence="1">
    <location>
        <begin position="39"/>
        <end position="57"/>
    </location>
</feature>
<proteinExistence type="predicted"/>
<dbReference type="eggNOG" id="ENOG503059B">
    <property type="taxonomic scope" value="Bacteria"/>
</dbReference>
<dbReference type="OrthoDB" id="2414120at2"/>
<evidence type="ECO:0000313" key="5">
    <source>
        <dbReference type="Proteomes" id="UP000646308"/>
    </source>
</evidence>
<dbReference type="KEGG" id="sagq:EP23_04655"/>
<organism evidence="2 5">
    <name type="scientific">Staphylococcus agnetis</name>
    <dbReference type="NCBI Taxonomy" id="985762"/>
    <lineage>
        <taxon>Bacteria</taxon>
        <taxon>Bacillati</taxon>
        <taxon>Bacillota</taxon>
        <taxon>Bacilli</taxon>
        <taxon>Bacillales</taxon>
        <taxon>Staphylococcaceae</taxon>
        <taxon>Staphylococcus</taxon>
    </lineage>
</organism>
<dbReference type="Proteomes" id="UP000646308">
    <property type="component" value="Unassembled WGS sequence"/>
</dbReference>
<gene>
    <name evidence="3" type="ORF">B9M88_06605</name>
    <name evidence="2" type="ORF">GLV84_12040</name>
</gene>
<dbReference type="RefSeq" id="WP_037565604.1">
    <property type="nucleotide sequence ID" value="NZ_CP009623.1"/>
</dbReference>
<keyword evidence="4" id="KW-1185">Reference proteome</keyword>
<name>A0A085UGR8_9STAP</name>
<keyword evidence="1" id="KW-0472">Membrane</keyword>
<feature type="transmembrane region" description="Helical" evidence="1">
    <location>
        <begin position="77"/>
        <end position="97"/>
    </location>
</feature>